<evidence type="ECO:0000256" key="3">
    <source>
        <dbReference type="ARBA" id="ARBA00012787"/>
    </source>
</evidence>
<dbReference type="InterPro" id="IPR002501">
    <property type="entry name" value="PsdUridine_synth_N"/>
</dbReference>
<evidence type="ECO:0000256" key="6">
    <source>
        <dbReference type="SAM" id="MobiDB-lite"/>
    </source>
</evidence>
<feature type="domain" description="Pseudouridine synthase II N-terminal" evidence="7">
    <location>
        <begin position="86"/>
        <end position="215"/>
    </location>
</feature>
<dbReference type="GO" id="GO:0005634">
    <property type="term" value="C:nucleus"/>
    <property type="evidence" value="ECO:0007669"/>
    <property type="project" value="TreeGrafter"/>
</dbReference>
<reference evidence="8" key="1">
    <citation type="submission" date="2013-11" db="EMBL/GenBank/DDBJ databases">
        <title>Genome sequence of the fusiform rust pathogen reveals effectors for host alternation and coevolution with pine.</title>
        <authorList>
            <consortium name="DOE Joint Genome Institute"/>
            <person name="Smith K."/>
            <person name="Pendleton A."/>
            <person name="Kubisiak T."/>
            <person name="Anderson C."/>
            <person name="Salamov A."/>
            <person name="Aerts A."/>
            <person name="Riley R."/>
            <person name="Clum A."/>
            <person name="Lindquist E."/>
            <person name="Ence D."/>
            <person name="Campbell M."/>
            <person name="Kronenberg Z."/>
            <person name="Feau N."/>
            <person name="Dhillon B."/>
            <person name="Hamelin R."/>
            <person name="Burleigh J."/>
            <person name="Smith J."/>
            <person name="Yandell M."/>
            <person name="Nelson C."/>
            <person name="Grigoriev I."/>
            <person name="Davis J."/>
        </authorList>
    </citation>
    <scope>NUCLEOTIDE SEQUENCE</scope>
    <source>
        <strain evidence="8">G11</strain>
    </source>
</reference>
<evidence type="ECO:0000313" key="8">
    <source>
        <dbReference type="EMBL" id="KAG0142795.1"/>
    </source>
</evidence>
<feature type="compositionally biased region" description="Basic and acidic residues" evidence="6">
    <location>
        <begin position="286"/>
        <end position="295"/>
    </location>
</feature>
<gene>
    <name evidence="8" type="ORF">CROQUDRAFT_66808</name>
</gene>
<evidence type="ECO:0000259" key="7">
    <source>
        <dbReference type="Pfam" id="PF01509"/>
    </source>
</evidence>
<dbReference type="AlphaFoldDB" id="A0A9P6T8P8"/>
<dbReference type="OrthoDB" id="9995526at2759"/>
<comment type="similarity">
    <text evidence="2">Belongs to the pseudouridine synthase TruB family.</text>
</comment>
<dbReference type="EMBL" id="MU167337">
    <property type="protein sequence ID" value="KAG0142795.1"/>
    <property type="molecule type" value="Genomic_DNA"/>
</dbReference>
<evidence type="ECO:0000256" key="2">
    <source>
        <dbReference type="ARBA" id="ARBA00008999"/>
    </source>
</evidence>
<protein>
    <recommendedName>
        <fullName evidence="3">tRNA pseudouridine(55) synthase</fullName>
        <ecNumber evidence="3">5.4.99.25</ecNumber>
    </recommendedName>
</protein>
<keyword evidence="9" id="KW-1185">Reference proteome</keyword>
<feature type="compositionally biased region" description="Polar residues" evidence="6">
    <location>
        <begin position="298"/>
        <end position="317"/>
    </location>
</feature>
<comment type="caution">
    <text evidence="8">The sequence shown here is derived from an EMBL/GenBank/DDBJ whole genome shotgun (WGS) entry which is preliminary data.</text>
</comment>
<dbReference type="PANTHER" id="PTHR13767">
    <property type="entry name" value="TRNA-PSEUDOURIDINE SYNTHASE"/>
    <property type="match status" value="1"/>
</dbReference>
<dbReference type="GO" id="GO:1990481">
    <property type="term" value="P:mRNA pseudouridine synthesis"/>
    <property type="evidence" value="ECO:0007669"/>
    <property type="project" value="TreeGrafter"/>
</dbReference>
<dbReference type="GO" id="GO:0006400">
    <property type="term" value="P:tRNA modification"/>
    <property type="evidence" value="ECO:0007669"/>
    <property type="project" value="TreeGrafter"/>
</dbReference>
<comment type="catalytic activity">
    <reaction evidence="1">
        <text>a uridine in mRNA = a pseudouridine in mRNA</text>
        <dbReference type="Rhea" id="RHEA:56644"/>
        <dbReference type="Rhea" id="RHEA-COMP:14658"/>
        <dbReference type="Rhea" id="RHEA-COMP:14659"/>
        <dbReference type="ChEBI" id="CHEBI:65314"/>
        <dbReference type="ChEBI" id="CHEBI:65315"/>
    </reaction>
</comment>
<evidence type="ECO:0000313" key="9">
    <source>
        <dbReference type="Proteomes" id="UP000886653"/>
    </source>
</evidence>
<dbReference type="EC" id="5.4.99.25" evidence="3"/>
<dbReference type="Pfam" id="PF01509">
    <property type="entry name" value="TruB_N"/>
    <property type="match status" value="1"/>
</dbReference>
<evidence type="ECO:0000256" key="4">
    <source>
        <dbReference type="ARBA" id="ARBA00022694"/>
    </source>
</evidence>
<dbReference type="Proteomes" id="UP000886653">
    <property type="component" value="Unassembled WGS sequence"/>
</dbReference>
<keyword evidence="5" id="KW-0413">Isomerase</keyword>
<proteinExistence type="inferred from homology"/>
<feature type="compositionally biased region" description="Polar residues" evidence="6">
    <location>
        <begin position="255"/>
        <end position="270"/>
    </location>
</feature>
<dbReference type="GO" id="GO:0160148">
    <property type="term" value="F:tRNA pseudouridine(55) synthase activity"/>
    <property type="evidence" value="ECO:0007669"/>
    <property type="project" value="UniProtKB-EC"/>
</dbReference>
<dbReference type="GO" id="GO:0003723">
    <property type="term" value="F:RNA binding"/>
    <property type="evidence" value="ECO:0007669"/>
    <property type="project" value="InterPro"/>
</dbReference>
<keyword evidence="4" id="KW-0819">tRNA processing</keyword>
<feature type="region of interest" description="Disordered" evidence="6">
    <location>
        <begin position="249"/>
        <end position="317"/>
    </location>
</feature>
<dbReference type="SUPFAM" id="SSF55120">
    <property type="entry name" value="Pseudouridine synthase"/>
    <property type="match status" value="1"/>
</dbReference>
<sequence length="431" mass="47049">MSESGPSSKTTNLDRLVRFETPLSGLFAINKPSGMVSMSLLNSLQPLFSRSPLFTDGKSIHPADCTATGIPKSKRKRAKSRRHPLVKIGQGGTLDPLASGVLVVGLNSATKKLSAFLNCTKSYRTTGLLGCETDSYDQMGKVIRLVSWKGVSPEDIKNQCIAMKGPGWQLPPIYSALKMDGKPLYEYARNNIPLPRPIEARPCDIPEVELVNWQDGGKHTYKWPTQFITPEDQEMFDKLQAMIAANGISKPQAPEPTNIQPISSPASRSSLHTKRLHSPDTAQDDTSPKKLRTEADSGESSVDLSAKISSQANSPKNLESEVVTMADNGLSPAFTLEMTVSSGTYVRTIVHDIGKAVSSAATVVSLTRTRQGEFALEADTEKYPGTNGLGCIEWSVFERAIEAERDGTIEARSEVDGLRDWERELLKKIKT</sequence>
<accession>A0A9P6T8P8</accession>
<dbReference type="Gene3D" id="3.30.2350.10">
    <property type="entry name" value="Pseudouridine synthase"/>
    <property type="match status" value="1"/>
</dbReference>
<organism evidence="8 9">
    <name type="scientific">Cronartium quercuum f. sp. fusiforme G11</name>
    <dbReference type="NCBI Taxonomy" id="708437"/>
    <lineage>
        <taxon>Eukaryota</taxon>
        <taxon>Fungi</taxon>
        <taxon>Dikarya</taxon>
        <taxon>Basidiomycota</taxon>
        <taxon>Pucciniomycotina</taxon>
        <taxon>Pucciniomycetes</taxon>
        <taxon>Pucciniales</taxon>
        <taxon>Coleosporiaceae</taxon>
        <taxon>Cronartium</taxon>
    </lineage>
</organism>
<name>A0A9P6T8P8_9BASI</name>
<evidence type="ECO:0000256" key="1">
    <source>
        <dbReference type="ARBA" id="ARBA00001166"/>
    </source>
</evidence>
<dbReference type="InterPro" id="IPR014780">
    <property type="entry name" value="tRNA_psdUridine_synth_TruB"/>
</dbReference>
<dbReference type="PANTHER" id="PTHR13767:SF2">
    <property type="entry name" value="PSEUDOURIDYLATE SYNTHASE TRUB1"/>
    <property type="match status" value="1"/>
</dbReference>
<dbReference type="InterPro" id="IPR020103">
    <property type="entry name" value="PsdUridine_synth_cat_dom_sf"/>
</dbReference>
<evidence type="ECO:0000256" key="5">
    <source>
        <dbReference type="ARBA" id="ARBA00023235"/>
    </source>
</evidence>